<evidence type="ECO:0000313" key="3">
    <source>
        <dbReference type="Proteomes" id="UP001315001"/>
    </source>
</evidence>
<protein>
    <recommendedName>
        <fullName evidence="4">Preprotein translocase subunit SecE</fullName>
    </recommendedName>
</protein>
<feature type="transmembrane region" description="Helical" evidence="1">
    <location>
        <begin position="32"/>
        <end position="53"/>
    </location>
</feature>
<organism evidence="2 3">
    <name type="scientific">Anaerobutyricum soehngenii</name>
    <dbReference type="NCBI Taxonomy" id="105843"/>
    <lineage>
        <taxon>Bacteria</taxon>
        <taxon>Bacillati</taxon>
        <taxon>Bacillota</taxon>
        <taxon>Clostridia</taxon>
        <taxon>Lachnospirales</taxon>
        <taxon>Lachnospiraceae</taxon>
        <taxon>Anaerobutyricum</taxon>
    </lineage>
</organism>
<evidence type="ECO:0008006" key="4">
    <source>
        <dbReference type="Google" id="ProtNLM"/>
    </source>
</evidence>
<reference evidence="2 3" key="1">
    <citation type="submission" date="2021-02" db="EMBL/GenBank/DDBJ databases">
        <title>Lactate utilizing bacteria of the human gut.</title>
        <authorList>
            <person name="Sheridan P.O."/>
        </authorList>
    </citation>
    <scope>NUCLEOTIDE SEQUENCE [LARGE SCALE GENOMIC DNA]</scope>
    <source>
        <strain evidence="2 3">HTF-83D</strain>
    </source>
</reference>
<keyword evidence="3" id="KW-1185">Reference proteome</keyword>
<dbReference type="RefSeq" id="WP_209294079.1">
    <property type="nucleotide sequence ID" value="NZ_CAXYLQ010000026.1"/>
</dbReference>
<sequence length="62" mass="7195">MLNLILDKRNEKDPIIYPYFFLNPERVGITGMITWILALLAGFIVMGYIIMIIDHLLGKMLK</sequence>
<evidence type="ECO:0000256" key="1">
    <source>
        <dbReference type="SAM" id="Phobius"/>
    </source>
</evidence>
<comment type="caution">
    <text evidence="2">The sequence shown here is derived from an EMBL/GenBank/DDBJ whole genome shotgun (WGS) entry which is preliminary data.</text>
</comment>
<keyword evidence="1" id="KW-1133">Transmembrane helix</keyword>
<keyword evidence="1" id="KW-0472">Membrane</keyword>
<accession>A0ABS3ZMF4</accession>
<dbReference type="EMBL" id="JAFIQO010000231">
    <property type="protein sequence ID" value="MBP0058499.1"/>
    <property type="molecule type" value="Genomic_DNA"/>
</dbReference>
<dbReference type="Proteomes" id="UP001315001">
    <property type="component" value="Unassembled WGS sequence"/>
</dbReference>
<gene>
    <name evidence="2" type="ORF">JYQ75_14115</name>
</gene>
<evidence type="ECO:0000313" key="2">
    <source>
        <dbReference type="EMBL" id="MBP0058499.1"/>
    </source>
</evidence>
<name>A0ABS3ZMF4_9FIRM</name>
<keyword evidence="1" id="KW-0812">Transmembrane</keyword>
<proteinExistence type="predicted"/>